<protein>
    <submittedName>
        <fullName evidence="2">Uncharacterized protein</fullName>
    </submittedName>
</protein>
<accession>A0AAE2CCJ6</accession>
<evidence type="ECO:0000256" key="1">
    <source>
        <dbReference type="SAM" id="MobiDB-lite"/>
    </source>
</evidence>
<keyword evidence="3" id="KW-1185">Reference proteome</keyword>
<gene>
    <name evidence="2" type="ORF">Salat_2543900</name>
</gene>
<dbReference type="Proteomes" id="UP001293254">
    <property type="component" value="Unassembled WGS sequence"/>
</dbReference>
<sequence length="104" mass="11378">MKHEGVRKVVGTWEGSEEGIGLEAFGQRSNVIEIPISLVLTNANEEPMTQTQPGMLLQPNPHKADHIPVSSPTEAIPTQPNLTQSIHVKHIPEKPDHLIPPMLA</sequence>
<dbReference type="AlphaFoldDB" id="A0AAE2CCJ6"/>
<dbReference type="EMBL" id="JACGWO010000010">
    <property type="protein sequence ID" value="KAK4417183.1"/>
    <property type="molecule type" value="Genomic_DNA"/>
</dbReference>
<evidence type="ECO:0000313" key="2">
    <source>
        <dbReference type="EMBL" id="KAK4417183.1"/>
    </source>
</evidence>
<name>A0AAE2CCJ6_9LAMI</name>
<proteinExistence type="predicted"/>
<evidence type="ECO:0000313" key="3">
    <source>
        <dbReference type="Proteomes" id="UP001293254"/>
    </source>
</evidence>
<reference evidence="2" key="2">
    <citation type="journal article" date="2024" name="Plant">
        <title>Genomic evolution and insights into agronomic trait innovations of Sesamum species.</title>
        <authorList>
            <person name="Miao H."/>
            <person name="Wang L."/>
            <person name="Qu L."/>
            <person name="Liu H."/>
            <person name="Sun Y."/>
            <person name="Le M."/>
            <person name="Wang Q."/>
            <person name="Wei S."/>
            <person name="Zheng Y."/>
            <person name="Lin W."/>
            <person name="Duan Y."/>
            <person name="Cao H."/>
            <person name="Xiong S."/>
            <person name="Wang X."/>
            <person name="Wei L."/>
            <person name="Li C."/>
            <person name="Ma Q."/>
            <person name="Ju M."/>
            <person name="Zhao R."/>
            <person name="Li G."/>
            <person name="Mu C."/>
            <person name="Tian Q."/>
            <person name="Mei H."/>
            <person name="Zhang T."/>
            <person name="Gao T."/>
            <person name="Zhang H."/>
        </authorList>
    </citation>
    <scope>NUCLEOTIDE SEQUENCE</scope>
    <source>
        <strain evidence="2">3651</strain>
    </source>
</reference>
<feature type="region of interest" description="Disordered" evidence="1">
    <location>
        <begin position="47"/>
        <end position="78"/>
    </location>
</feature>
<organism evidence="2 3">
    <name type="scientific">Sesamum alatum</name>
    <dbReference type="NCBI Taxonomy" id="300844"/>
    <lineage>
        <taxon>Eukaryota</taxon>
        <taxon>Viridiplantae</taxon>
        <taxon>Streptophyta</taxon>
        <taxon>Embryophyta</taxon>
        <taxon>Tracheophyta</taxon>
        <taxon>Spermatophyta</taxon>
        <taxon>Magnoliopsida</taxon>
        <taxon>eudicotyledons</taxon>
        <taxon>Gunneridae</taxon>
        <taxon>Pentapetalae</taxon>
        <taxon>asterids</taxon>
        <taxon>lamiids</taxon>
        <taxon>Lamiales</taxon>
        <taxon>Pedaliaceae</taxon>
        <taxon>Sesamum</taxon>
    </lineage>
</organism>
<comment type="caution">
    <text evidence="2">The sequence shown here is derived from an EMBL/GenBank/DDBJ whole genome shotgun (WGS) entry which is preliminary data.</text>
</comment>
<reference evidence="2" key="1">
    <citation type="submission" date="2020-06" db="EMBL/GenBank/DDBJ databases">
        <authorList>
            <person name="Li T."/>
            <person name="Hu X."/>
            <person name="Zhang T."/>
            <person name="Song X."/>
            <person name="Zhang H."/>
            <person name="Dai N."/>
            <person name="Sheng W."/>
            <person name="Hou X."/>
            <person name="Wei L."/>
        </authorList>
    </citation>
    <scope>NUCLEOTIDE SEQUENCE</scope>
    <source>
        <strain evidence="2">3651</strain>
        <tissue evidence="2">Leaf</tissue>
    </source>
</reference>